<proteinExistence type="predicted"/>
<evidence type="ECO:0000256" key="1">
    <source>
        <dbReference type="SAM" id="MobiDB-lite"/>
    </source>
</evidence>
<evidence type="ECO:0000313" key="4">
    <source>
        <dbReference type="Proteomes" id="UP000008810"/>
    </source>
</evidence>
<keyword evidence="4" id="KW-1185">Reference proteome</keyword>
<dbReference type="Gramene" id="PNT63044">
    <property type="protein sequence ID" value="PNT63044"/>
    <property type="gene ID" value="BRADI_4g10684v3"/>
</dbReference>
<evidence type="ECO:0000313" key="2">
    <source>
        <dbReference type="EMBL" id="PNT63044.1"/>
    </source>
</evidence>
<evidence type="ECO:0000313" key="3">
    <source>
        <dbReference type="EnsemblPlants" id="PNT63044"/>
    </source>
</evidence>
<dbReference type="AlphaFoldDB" id="A0A2K2CLY9"/>
<reference evidence="2" key="2">
    <citation type="submission" date="2017-06" db="EMBL/GenBank/DDBJ databases">
        <title>WGS assembly of Brachypodium distachyon.</title>
        <authorList>
            <consortium name="The International Brachypodium Initiative"/>
            <person name="Lucas S."/>
            <person name="Harmon-Smith M."/>
            <person name="Lail K."/>
            <person name="Tice H."/>
            <person name="Grimwood J."/>
            <person name="Bruce D."/>
            <person name="Barry K."/>
            <person name="Shu S."/>
            <person name="Lindquist E."/>
            <person name="Wang M."/>
            <person name="Pitluck S."/>
            <person name="Vogel J.P."/>
            <person name="Garvin D.F."/>
            <person name="Mockler T.C."/>
            <person name="Schmutz J."/>
            <person name="Rokhsar D."/>
            <person name="Bevan M.W."/>
        </authorList>
    </citation>
    <scope>NUCLEOTIDE SEQUENCE</scope>
    <source>
        <strain evidence="2">Bd21</strain>
    </source>
</reference>
<feature type="compositionally biased region" description="Pro residues" evidence="1">
    <location>
        <begin position="143"/>
        <end position="153"/>
    </location>
</feature>
<gene>
    <name evidence="2" type="ORF">BRADI_4g10684v3</name>
</gene>
<dbReference type="EnsemblPlants" id="PNT63044">
    <property type="protein sequence ID" value="PNT63044"/>
    <property type="gene ID" value="BRADI_4g10684v3"/>
</dbReference>
<feature type="compositionally biased region" description="Low complexity" evidence="1">
    <location>
        <begin position="75"/>
        <end position="92"/>
    </location>
</feature>
<sequence>MRGRSARASRPAGGREDCTRARGRETAVCHPTPAKISFPCARRRQPRPAPSKPATSATSRGVPGAAGPLRAPIQSSTEESPPRSVSSSRAATISRGPAAEFSRRSMRASPPVAAVAGAEGETSSHRPSCVSSPPRKRKTPHRSLPPPRHPPPAYASLAVALHLA</sequence>
<dbReference type="InParanoid" id="A0A2K2CLY9"/>
<dbReference type="Proteomes" id="UP000008810">
    <property type="component" value="Chromosome 4"/>
</dbReference>
<dbReference type="EMBL" id="CM000883">
    <property type="protein sequence ID" value="PNT63044.1"/>
    <property type="molecule type" value="Genomic_DNA"/>
</dbReference>
<feature type="compositionally biased region" description="Basic and acidic residues" evidence="1">
    <location>
        <begin position="13"/>
        <end position="27"/>
    </location>
</feature>
<feature type="region of interest" description="Disordered" evidence="1">
    <location>
        <begin position="1"/>
        <end position="155"/>
    </location>
</feature>
<name>A0A2K2CLY9_BRADI</name>
<reference evidence="3" key="3">
    <citation type="submission" date="2018-08" db="UniProtKB">
        <authorList>
            <consortium name="EnsemblPlants"/>
        </authorList>
    </citation>
    <scope>IDENTIFICATION</scope>
    <source>
        <strain evidence="3">cv. Bd21</strain>
    </source>
</reference>
<accession>A0A2K2CLY9</accession>
<protein>
    <submittedName>
        <fullName evidence="2 3">Uncharacterized protein</fullName>
    </submittedName>
</protein>
<organism evidence="2">
    <name type="scientific">Brachypodium distachyon</name>
    <name type="common">Purple false brome</name>
    <name type="synonym">Trachynia distachya</name>
    <dbReference type="NCBI Taxonomy" id="15368"/>
    <lineage>
        <taxon>Eukaryota</taxon>
        <taxon>Viridiplantae</taxon>
        <taxon>Streptophyta</taxon>
        <taxon>Embryophyta</taxon>
        <taxon>Tracheophyta</taxon>
        <taxon>Spermatophyta</taxon>
        <taxon>Magnoliopsida</taxon>
        <taxon>Liliopsida</taxon>
        <taxon>Poales</taxon>
        <taxon>Poaceae</taxon>
        <taxon>BOP clade</taxon>
        <taxon>Pooideae</taxon>
        <taxon>Stipodae</taxon>
        <taxon>Brachypodieae</taxon>
        <taxon>Brachypodium</taxon>
    </lineage>
</organism>
<reference evidence="2 3" key="1">
    <citation type="journal article" date="2010" name="Nature">
        <title>Genome sequencing and analysis of the model grass Brachypodium distachyon.</title>
        <authorList>
            <consortium name="International Brachypodium Initiative"/>
        </authorList>
    </citation>
    <scope>NUCLEOTIDE SEQUENCE [LARGE SCALE GENOMIC DNA]</scope>
    <source>
        <strain evidence="2 3">Bd21</strain>
    </source>
</reference>